<name>A0A8J5MG32_9STRA</name>
<gene>
    <name evidence="1" type="ORF">JG688_00008846</name>
</gene>
<dbReference type="AlphaFoldDB" id="A0A8J5MG32"/>
<evidence type="ECO:0000313" key="2">
    <source>
        <dbReference type="Proteomes" id="UP000709295"/>
    </source>
</evidence>
<keyword evidence="2" id="KW-1185">Reference proteome</keyword>
<dbReference type="EMBL" id="JAENGY010000486">
    <property type="protein sequence ID" value="KAG6961920.1"/>
    <property type="molecule type" value="Genomic_DNA"/>
</dbReference>
<dbReference type="Proteomes" id="UP000709295">
    <property type="component" value="Unassembled WGS sequence"/>
</dbReference>
<sequence>MVADFWTCKTTGEKYLGLRVYLIDSNWQFRSVLLGTRKFSPAYGDRDGGIRWPFLLWIKRTLEDFELTVKDFYGPTSDKGSDVVALLTEELDLRWEWCMAHMTHAATKASCGMNDRATCNNSDMRDLITKLTRTIYQVRFVEVTGDLFKDLCKIQTKTTTTKLLSYSAARVLSL</sequence>
<organism evidence="1 2">
    <name type="scientific">Phytophthora aleatoria</name>
    <dbReference type="NCBI Taxonomy" id="2496075"/>
    <lineage>
        <taxon>Eukaryota</taxon>
        <taxon>Sar</taxon>
        <taxon>Stramenopiles</taxon>
        <taxon>Oomycota</taxon>
        <taxon>Peronosporomycetes</taxon>
        <taxon>Peronosporales</taxon>
        <taxon>Peronosporaceae</taxon>
        <taxon>Phytophthora</taxon>
    </lineage>
</organism>
<proteinExistence type="predicted"/>
<reference evidence="1" key="1">
    <citation type="submission" date="2021-01" db="EMBL/GenBank/DDBJ databases">
        <title>Phytophthora aleatoria, a newly-described species from Pinus radiata is distinct from Phytophthora cactorum isolates based on comparative genomics.</title>
        <authorList>
            <person name="Mcdougal R."/>
            <person name="Panda P."/>
            <person name="Williams N."/>
            <person name="Studholme D.J."/>
        </authorList>
    </citation>
    <scope>NUCLEOTIDE SEQUENCE</scope>
    <source>
        <strain evidence="1">NZFS 4037</strain>
    </source>
</reference>
<protein>
    <submittedName>
        <fullName evidence="1">Uncharacterized protein</fullName>
    </submittedName>
</protein>
<evidence type="ECO:0000313" key="1">
    <source>
        <dbReference type="EMBL" id="KAG6961920.1"/>
    </source>
</evidence>
<accession>A0A8J5MG32</accession>
<feature type="non-terminal residue" evidence="1">
    <location>
        <position position="174"/>
    </location>
</feature>
<comment type="caution">
    <text evidence="1">The sequence shown here is derived from an EMBL/GenBank/DDBJ whole genome shotgun (WGS) entry which is preliminary data.</text>
</comment>